<gene>
    <name evidence="2" type="primary">RvY_04088-1</name>
    <name evidence="2" type="synonym">RvY_04088.1</name>
    <name evidence="2" type="ORF">RvY_04088</name>
</gene>
<dbReference type="InterPro" id="IPR004142">
    <property type="entry name" value="NDRG"/>
</dbReference>
<protein>
    <recommendedName>
        <fullName evidence="4">Serine aminopeptidase S33 domain-containing protein</fullName>
    </recommendedName>
</protein>
<reference evidence="2 3" key="1">
    <citation type="journal article" date="2016" name="Nat. Commun.">
        <title>Extremotolerant tardigrade genome and improved radiotolerance of human cultured cells by tardigrade-unique protein.</title>
        <authorList>
            <person name="Hashimoto T."/>
            <person name="Horikawa D.D."/>
            <person name="Saito Y."/>
            <person name="Kuwahara H."/>
            <person name="Kozuka-Hata H."/>
            <person name="Shin-I T."/>
            <person name="Minakuchi Y."/>
            <person name="Ohishi K."/>
            <person name="Motoyama A."/>
            <person name="Aizu T."/>
            <person name="Enomoto A."/>
            <person name="Kondo K."/>
            <person name="Tanaka S."/>
            <person name="Hara Y."/>
            <person name="Koshikawa S."/>
            <person name="Sagara H."/>
            <person name="Miura T."/>
            <person name="Yokobori S."/>
            <person name="Miyagawa K."/>
            <person name="Suzuki Y."/>
            <person name="Kubo T."/>
            <person name="Oyama M."/>
            <person name="Kohara Y."/>
            <person name="Fujiyama A."/>
            <person name="Arakawa K."/>
            <person name="Katayama T."/>
            <person name="Toyoda A."/>
            <person name="Kunieda T."/>
        </authorList>
    </citation>
    <scope>NUCLEOTIDE SEQUENCE [LARGE SCALE GENOMIC DNA]</scope>
    <source>
        <strain evidence="2 3">YOKOZUNA-1</strain>
    </source>
</reference>
<comment type="caution">
    <text evidence="2">The sequence shown here is derived from an EMBL/GenBank/DDBJ whole genome shotgun (WGS) entry which is preliminary data.</text>
</comment>
<dbReference type="OrthoDB" id="191979at2759"/>
<dbReference type="EMBL" id="BDGG01000002">
    <property type="protein sequence ID" value="GAU91930.1"/>
    <property type="molecule type" value="Genomic_DNA"/>
</dbReference>
<dbReference type="AlphaFoldDB" id="A0A1D1UTU2"/>
<evidence type="ECO:0000256" key="1">
    <source>
        <dbReference type="ARBA" id="ARBA00005598"/>
    </source>
</evidence>
<dbReference type="SUPFAM" id="SSF53474">
    <property type="entry name" value="alpha/beta-Hydrolases"/>
    <property type="match status" value="1"/>
</dbReference>
<sequence length="238" mass="26499">MQELCSRSVWIHVELPGQGVNTSELSSEYPSLQALSDSLADILNQLHTTYVIGFGEGAGANILIRFAMSYPDQVLGLFLIHPIVTSAGFQERYKGKFQLNRAPVNRKNLQMLVEAFHERNNLQPMLKEKLRCDTMLVVGDNSPFHDSVQEMHSHSNVLKCSILAVDNVNEPLSEAPEKVARALLLFCQGLGILSSVSTVERSRSSSSVSSNGIGRRLSMQELDRPRKISIRQHQDEVV</sequence>
<evidence type="ECO:0000313" key="2">
    <source>
        <dbReference type="EMBL" id="GAU91930.1"/>
    </source>
</evidence>
<dbReference type="PANTHER" id="PTHR11034">
    <property type="entry name" value="N-MYC DOWNSTREAM REGULATED"/>
    <property type="match status" value="1"/>
</dbReference>
<dbReference type="InterPro" id="IPR029058">
    <property type="entry name" value="AB_hydrolase_fold"/>
</dbReference>
<evidence type="ECO:0008006" key="4">
    <source>
        <dbReference type="Google" id="ProtNLM"/>
    </source>
</evidence>
<dbReference type="Pfam" id="PF03096">
    <property type="entry name" value="Ndr"/>
    <property type="match status" value="2"/>
</dbReference>
<comment type="similarity">
    <text evidence="1">Belongs to the NDRG family.</text>
</comment>
<dbReference type="STRING" id="947166.A0A1D1UTU2"/>
<dbReference type="Proteomes" id="UP000186922">
    <property type="component" value="Unassembled WGS sequence"/>
</dbReference>
<keyword evidence="3" id="KW-1185">Reference proteome</keyword>
<name>A0A1D1UTU2_RAMVA</name>
<evidence type="ECO:0000313" key="3">
    <source>
        <dbReference type="Proteomes" id="UP000186922"/>
    </source>
</evidence>
<organism evidence="2 3">
    <name type="scientific">Ramazzottius varieornatus</name>
    <name type="common">Water bear</name>
    <name type="synonym">Tardigrade</name>
    <dbReference type="NCBI Taxonomy" id="947166"/>
    <lineage>
        <taxon>Eukaryota</taxon>
        <taxon>Metazoa</taxon>
        <taxon>Ecdysozoa</taxon>
        <taxon>Tardigrada</taxon>
        <taxon>Eutardigrada</taxon>
        <taxon>Parachela</taxon>
        <taxon>Hypsibioidea</taxon>
        <taxon>Ramazzottiidae</taxon>
        <taxon>Ramazzottius</taxon>
    </lineage>
</organism>
<dbReference type="Gene3D" id="3.40.50.1820">
    <property type="entry name" value="alpha/beta hydrolase"/>
    <property type="match status" value="2"/>
</dbReference>
<proteinExistence type="inferred from homology"/>
<accession>A0A1D1UTU2</accession>